<gene>
    <name evidence="6" type="ORF">EZH22_12910</name>
</gene>
<dbReference type="Gene3D" id="3.40.50.300">
    <property type="entry name" value="P-loop containing nucleotide triphosphate hydrolases"/>
    <property type="match status" value="1"/>
</dbReference>
<evidence type="ECO:0000256" key="2">
    <source>
        <dbReference type="ARBA" id="ARBA00022448"/>
    </source>
</evidence>
<keyword evidence="7" id="KW-1185">Reference proteome</keyword>
<comment type="similarity">
    <text evidence="1">Belongs to the ABC transporter superfamily.</text>
</comment>
<dbReference type="SMART" id="SM00382">
    <property type="entry name" value="AAA"/>
    <property type="match status" value="1"/>
</dbReference>
<feature type="domain" description="ABC transporter" evidence="5">
    <location>
        <begin position="7"/>
        <end position="234"/>
    </location>
</feature>
<dbReference type="InterPro" id="IPR050166">
    <property type="entry name" value="ABC_transporter_ATP-bind"/>
</dbReference>
<dbReference type="PROSITE" id="PS00211">
    <property type="entry name" value="ABC_TRANSPORTER_1"/>
    <property type="match status" value="1"/>
</dbReference>
<dbReference type="Proteomes" id="UP000596427">
    <property type="component" value="Chromosome"/>
</dbReference>
<evidence type="ECO:0000256" key="1">
    <source>
        <dbReference type="ARBA" id="ARBA00005417"/>
    </source>
</evidence>
<evidence type="ECO:0000313" key="7">
    <source>
        <dbReference type="Proteomes" id="UP000596427"/>
    </source>
</evidence>
<keyword evidence="4 6" id="KW-0067">ATP-binding</keyword>
<evidence type="ECO:0000259" key="5">
    <source>
        <dbReference type="PROSITE" id="PS50893"/>
    </source>
</evidence>
<proteinExistence type="inferred from homology"/>
<dbReference type="InterPro" id="IPR027417">
    <property type="entry name" value="P-loop_NTPase"/>
</dbReference>
<sequence>MSGSDKIVVEAISKSFDEMRALDEVNLTAKEGEFVSIVGPSGCGKSTLLYIIGGFVQPTHGVVRAGGKVVKAPGLDRGVVFQEYALFPWLTVSQNISYPLDRIGMPAARQREIVERYLELMGLTQFANAFPRMLSGGMKQRVALARTFAYDPDILLLDEPFGALDAQTREVMQDELLRLWRTNRKTVIMITHDVDEAVYLANRICVMSQRPGRFVAEFDIAHDTSLTREQVVLSDSYRKWRNAVWLSVREQVTGLKV</sequence>
<keyword evidence="2" id="KW-0813">Transport</keyword>
<dbReference type="InterPro" id="IPR017871">
    <property type="entry name" value="ABC_transporter-like_CS"/>
</dbReference>
<dbReference type="InterPro" id="IPR003593">
    <property type="entry name" value="AAA+_ATPase"/>
</dbReference>
<dbReference type="SUPFAM" id="SSF52540">
    <property type="entry name" value="P-loop containing nucleoside triphosphate hydrolases"/>
    <property type="match status" value="1"/>
</dbReference>
<dbReference type="AlphaFoldDB" id="A0A974PSQ4"/>
<dbReference type="PROSITE" id="PS50893">
    <property type="entry name" value="ABC_TRANSPORTER_2"/>
    <property type="match status" value="1"/>
</dbReference>
<organism evidence="6 7">
    <name type="scientific">Xanthobacter dioxanivorans</name>
    <dbReference type="NCBI Taxonomy" id="2528964"/>
    <lineage>
        <taxon>Bacteria</taxon>
        <taxon>Pseudomonadati</taxon>
        <taxon>Pseudomonadota</taxon>
        <taxon>Alphaproteobacteria</taxon>
        <taxon>Hyphomicrobiales</taxon>
        <taxon>Xanthobacteraceae</taxon>
        <taxon>Xanthobacter</taxon>
    </lineage>
</organism>
<evidence type="ECO:0000256" key="3">
    <source>
        <dbReference type="ARBA" id="ARBA00022741"/>
    </source>
</evidence>
<dbReference type="RefSeq" id="WP_231711453.1">
    <property type="nucleotide sequence ID" value="NZ_CP063362.1"/>
</dbReference>
<reference evidence="6 7" key="1">
    <citation type="submission" date="2020-10" db="EMBL/GenBank/DDBJ databases">
        <title>Degradation of 1,4-Dioxane by Xanthobacter sp. YN2, via a Novel Group-2 Soluble Di-Iron Monooxygenase.</title>
        <authorList>
            <person name="Ma F."/>
            <person name="Wang Y."/>
            <person name="Yang J."/>
            <person name="Guo H."/>
            <person name="Su D."/>
            <person name="Yu L."/>
        </authorList>
    </citation>
    <scope>NUCLEOTIDE SEQUENCE [LARGE SCALE GENOMIC DNA]</scope>
    <source>
        <strain evidence="6 7">YN2</strain>
    </source>
</reference>
<accession>A0A974PSQ4</accession>
<dbReference type="GO" id="GO:0016887">
    <property type="term" value="F:ATP hydrolysis activity"/>
    <property type="evidence" value="ECO:0007669"/>
    <property type="project" value="InterPro"/>
</dbReference>
<dbReference type="Pfam" id="PF00005">
    <property type="entry name" value="ABC_tran"/>
    <property type="match status" value="1"/>
</dbReference>
<keyword evidence="3" id="KW-0547">Nucleotide-binding</keyword>
<name>A0A974PSQ4_9HYPH</name>
<dbReference type="KEGG" id="xdi:EZH22_12910"/>
<evidence type="ECO:0000313" key="6">
    <source>
        <dbReference type="EMBL" id="QRG09088.1"/>
    </source>
</evidence>
<dbReference type="GO" id="GO:0005524">
    <property type="term" value="F:ATP binding"/>
    <property type="evidence" value="ECO:0007669"/>
    <property type="project" value="UniProtKB-KW"/>
</dbReference>
<dbReference type="CDD" id="cd03293">
    <property type="entry name" value="ABC_NrtD_SsuB_transporters"/>
    <property type="match status" value="1"/>
</dbReference>
<dbReference type="PANTHER" id="PTHR42788:SF13">
    <property type="entry name" value="ALIPHATIC SULFONATES IMPORT ATP-BINDING PROTEIN SSUB"/>
    <property type="match status" value="1"/>
</dbReference>
<evidence type="ECO:0000256" key="4">
    <source>
        <dbReference type="ARBA" id="ARBA00022840"/>
    </source>
</evidence>
<protein>
    <submittedName>
        <fullName evidence="6">ABC transporter ATP-binding protein</fullName>
    </submittedName>
</protein>
<dbReference type="PANTHER" id="PTHR42788">
    <property type="entry name" value="TAURINE IMPORT ATP-BINDING PROTEIN-RELATED"/>
    <property type="match status" value="1"/>
</dbReference>
<dbReference type="InterPro" id="IPR003439">
    <property type="entry name" value="ABC_transporter-like_ATP-bd"/>
</dbReference>
<dbReference type="EMBL" id="CP063362">
    <property type="protein sequence ID" value="QRG09088.1"/>
    <property type="molecule type" value="Genomic_DNA"/>
</dbReference>